<dbReference type="SUPFAM" id="SSF47781">
    <property type="entry name" value="RuvA domain 2-like"/>
    <property type="match status" value="1"/>
</dbReference>
<comment type="caution">
    <text evidence="10">The sequence shown here is derived from an EMBL/GenBank/DDBJ whole genome shotgun (WGS) entry which is preliminary data.</text>
</comment>
<dbReference type="Pfam" id="PF08459">
    <property type="entry name" value="UvrC_RNaseH_dom"/>
    <property type="match status" value="1"/>
</dbReference>
<protein>
    <recommendedName>
        <fullName evidence="6">UvrABC system protein C</fullName>
        <shortName evidence="6">Protein UvrC</shortName>
    </recommendedName>
    <alternativeName>
        <fullName evidence="6">Excinuclease ABC subunit C</fullName>
    </alternativeName>
</protein>
<dbReference type="GO" id="GO:0009381">
    <property type="term" value="F:excinuclease ABC activity"/>
    <property type="evidence" value="ECO:0007669"/>
    <property type="project" value="UniProtKB-UniRule"/>
</dbReference>
<dbReference type="PANTHER" id="PTHR30562:SF1">
    <property type="entry name" value="UVRABC SYSTEM PROTEIN C"/>
    <property type="match status" value="1"/>
</dbReference>
<dbReference type="InterPro" id="IPR047296">
    <property type="entry name" value="GIY-YIG_UvrC_Cho"/>
</dbReference>
<dbReference type="Pfam" id="PF01541">
    <property type="entry name" value="GIY-YIG"/>
    <property type="match status" value="1"/>
</dbReference>
<dbReference type="PROSITE" id="PS50151">
    <property type="entry name" value="UVR"/>
    <property type="match status" value="1"/>
</dbReference>
<dbReference type="PROSITE" id="PS50165">
    <property type="entry name" value="UVRC"/>
    <property type="match status" value="1"/>
</dbReference>
<dbReference type="FunFam" id="3.40.1440.10:FF:000001">
    <property type="entry name" value="UvrABC system protein C"/>
    <property type="match status" value="1"/>
</dbReference>
<dbReference type="InterPro" id="IPR010994">
    <property type="entry name" value="RuvA_2-like"/>
</dbReference>
<dbReference type="PROSITE" id="PS50164">
    <property type="entry name" value="GIY_YIG"/>
    <property type="match status" value="1"/>
</dbReference>
<comment type="function">
    <text evidence="6">The UvrABC repair system catalyzes the recognition and processing of DNA lesions. UvrC both incises the 5' and 3' sides of the lesion. The N-terminal half is responsible for the 3' incision and the C-terminal half is responsible for the 5' incision.</text>
</comment>
<dbReference type="InterPro" id="IPR000305">
    <property type="entry name" value="GIY-YIG_endonuc"/>
</dbReference>
<dbReference type="EMBL" id="JAUMVS010000001">
    <property type="protein sequence ID" value="MDO4841079.1"/>
    <property type="molecule type" value="Genomic_DNA"/>
</dbReference>
<comment type="subunit">
    <text evidence="6">Interacts with UvrB in an incision complex.</text>
</comment>
<evidence type="ECO:0000259" key="8">
    <source>
        <dbReference type="PROSITE" id="PS50164"/>
    </source>
</evidence>
<keyword evidence="5 6" id="KW-0234">DNA repair</keyword>
<comment type="subcellular location">
    <subcellularLocation>
        <location evidence="6">Cytoplasm</location>
    </subcellularLocation>
</comment>
<dbReference type="InterPro" id="IPR001943">
    <property type="entry name" value="UVR_dom"/>
</dbReference>
<dbReference type="Gene3D" id="3.30.420.340">
    <property type="entry name" value="UvrC, RNAse H endonuclease domain"/>
    <property type="match status" value="1"/>
</dbReference>
<keyword evidence="3 6" id="KW-0228">DNA excision</keyword>
<dbReference type="SUPFAM" id="SSF82771">
    <property type="entry name" value="GIY-YIG endonuclease"/>
    <property type="match status" value="1"/>
</dbReference>
<feature type="domain" description="UVR" evidence="7">
    <location>
        <begin position="231"/>
        <end position="266"/>
    </location>
</feature>
<dbReference type="NCBIfam" id="TIGR00194">
    <property type="entry name" value="uvrC"/>
    <property type="match status" value="1"/>
</dbReference>
<dbReference type="NCBIfam" id="NF001824">
    <property type="entry name" value="PRK00558.1-5"/>
    <property type="match status" value="1"/>
</dbReference>
<keyword evidence="4 6" id="KW-0267">Excision nuclease</keyword>
<dbReference type="PANTHER" id="PTHR30562">
    <property type="entry name" value="UVRC/OXIDOREDUCTASE"/>
    <property type="match status" value="1"/>
</dbReference>
<feature type="domain" description="UvrC family homology region profile" evidence="9">
    <location>
        <begin position="282"/>
        <end position="518"/>
    </location>
</feature>
<organism evidence="10 11">
    <name type="scientific">Phoenicibacter congonensis</name>
    <dbReference type="NCBI Taxonomy" id="1944646"/>
    <lineage>
        <taxon>Bacteria</taxon>
        <taxon>Bacillati</taxon>
        <taxon>Actinomycetota</taxon>
        <taxon>Coriobacteriia</taxon>
        <taxon>Eggerthellales</taxon>
        <taxon>Eggerthellaceae</taxon>
        <taxon>Phoenicibacter</taxon>
    </lineage>
</organism>
<comment type="similarity">
    <text evidence="6">Belongs to the UvrC family.</text>
</comment>
<evidence type="ECO:0000256" key="6">
    <source>
        <dbReference type="HAMAP-Rule" id="MF_00203"/>
    </source>
</evidence>
<dbReference type="Pfam" id="PF22920">
    <property type="entry name" value="UvrC_RNaseH"/>
    <property type="match status" value="1"/>
</dbReference>
<dbReference type="CDD" id="cd10434">
    <property type="entry name" value="GIY-YIG_UvrC_Cho"/>
    <property type="match status" value="1"/>
</dbReference>
<dbReference type="Pfam" id="PF02151">
    <property type="entry name" value="UVR"/>
    <property type="match status" value="1"/>
</dbReference>
<name>A0AA43UAW3_9ACTN</name>
<evidence type="ECO:0000256" key="4">
    <source>
        <dbReference type="ARBA" id="ARBA00022881"/>
    </source>
</evidence>
<dbReference type="InterPro" id="IPR035901">
    <property type="entry name" value="GIY-YIG_endonuc_sf"/>
</dbReference>
<evidence type="ECO:0000256" key="1">
    <source>
        <dbReference type="ARBA" id="ARBA00022490"/>
    </source>
</evidence>
<sequence>MAISEEKIEELKTQLAEVPMLPGVYLWKDAQGEVIYVGKAKALRARMKQYVNFADDRAKIPMLVEQIDSFDYVVVQNEKESLILERNLIEQHKPFFNADLKDDKTYPYIALTTDCHFPAIKFTREKKKKGVKYFGPYTNSRAARNVIEVLRKVVPLCSANCAEWKKLNRKIEKTPHTGDSVVYEVVDMCESRPCFDSTVGLAPGVCCAKISRSEYLKNVRRAEDFLNGNRNEIIEEIQSEMKACAAELNFEKASRLKDKLDTIQALGEKQHIDFSSNSNFDVIGFYREETIAGVHVLIVREGKIINSNEFVLNKGMDVLMEDLLHNFCLKYYSMSETVGHEIIVREAFDSNNDLAPWLTEKLNSKHGAKVHFVTPQKGEKLDLLKMAELNAKHTLIRHKVKSGYDDSRTNEALLQLESALALPAPPMRIECFDISTNHGSYTVASMVVFTNGKPDKSQYRRFKIRAELDEANDFLSMQEVMKRRYCPERMADERFGSKPDLIILDGGKPQLTAATEMFAEMGIDDISLVGLAKRDEELFVNWNDGDPVVLPSGSASLYLVKNVRDEAHRFAITFHRELRRKGQTKSILDEIEGVGPKRKKALLKHFGGFKKLRAATVEEIIESKVVPEDVAREVWLVLDQYNLDKQKKN</sequence>
<dbReference type="InterPro" id="IPR004791">
    <property type="entry name" value="UvrC"/>
</dbReference>
<keyword evidence="11" id="KW-1185">Reference proteome</keyword>
<feature type="domain" description="GIY-YIG" evidence="8">
    <location>
        <begin position="20"/>
        <end position="98"/>
    </location>
</feature>
<dbReference type="InterPro" id="IPR001162">
    <property type="entry name" value="UvrC_RNase_H_dom"/>
</dbReference>
<dbReference type="Gene3D" id="4.10.860.10">
    <property type="entry name" value="UVR domain"/>
    <property type="match status" value="1"/>
</dbReference>
<dbReference type="GO" id="GO:0006289">
    <property type="term" value="P:nucleotide-excision repair"/>
    <property type="evidence" value="ECO:0007669"/>
    <property type="project" value="UniProtKB-UniRule"/>
</dbReference>
<dbReference type="InterPro" id="IPR036876">
    <property type="entry name" value="UVR_dom_sf"/>
</dbReference>
<evidence type="ECO:0000259" key="9">
    <source>
        <dbReference type="PROSITE" id="PS50165"/>
    </source>
</evidence>
<keyword evidence="1 6" id="KW-0963">Cytoplasm</keyword>
<accession>A0AA43UAW3</accession>
<dbReference type="HAMAP" id="MF_00203">
    <property type="entry name" value="UvrC"/>
    <property type="match status" value="1"/>
</dbReference>
<dbReference type="GO" id="GO:0005737">
    <property type="term" value="C:cytoplasm"/>
    <property type="evidence" value="ECO:0007669"/>
    <property type="project" value="UniProtKB-SubCell"/>
</dbReference>
<evidence type="ECO:0000256" key="5">
    <source>
        <dbReference type="ARBA" id="ARBA00023204"/>
    </source>
</evidence>
<dbReference type="Proteomes" id="UP001168575">
    <property type="component" value="Unassembled WGS sequence"/>
</dbReference>
<dbReference type="GO" id="GO:0009432">
    <property type="term" value="P:SOS response"/>
    <property type="evidence" value="ECO:0007669"/>
    <property type="project" value="UniProtKB-UniRule"/>
</dbReference>
<evidence type="ECO:0000256" key="3">
    <source>
        <dbReference type="ARBA" id="ARBA00022769"/>
    </source>
</evidence>
<dbReference type="InterPro" id="IPR038476">
    <property type="entry name" value="UvrC_RNase_H_dom_sf"/>
</dbReference>
<evidence type="ECO:0000313" key="11">
    <source>
        <dbReference type="Proteomes" id="UP001168575"/>
    </source>
</evidence>
<evidence type="ECO:0000313" key="10">
    <source>
        <dbReference type="EMBL" id="MDO4841079.1"/>
    </source>
</evidence>
<gene>
    <name evidence="6 10" type="primary">uvrC</name>
    <name evidence="10" type="ORF">Q3982_00170</name>
</gene>
<dbReference type="SUPFAM" id="SSF46600">
    <property type="entry name" value="C-terminal UvrC-binding domain of UvrB"/>
    <property type="match status" value="1"/>
</dbReference>
<dbReference type="GO" id="GO:0009380">
    <property type="term" value="C:excinuclease repair complex"/>
    <property type="evidence" value="ECO:0007669"/>
    <property type="project" value="InterPro"/>
</dbReference>
<proteinExistence type="inferred from homology"/>
<evidence type="ECO:0000256" key="2">
    <source>
        <dbReference type="ARBA" id="ARBA00022763"/>
    </source>
</evidence>
<dbReference type="GO" id="GO:0003677">
    <property type="term" value="F:DNA binding"/>
    <property type="evidence" value="ECO:0007669"/>
    <property type="project" value="UniProtKB-UniRule"/>
</dbReference>
<evidence type="ECO:0000259" key="7">
    <source>
        <dbReference type="PROSITE" id="PS50151"/>
    </source>
</evidence>
<dbReference type="AlphaFoldDB" id="A0AA43UAW3"/>
<dbReference type="Gene3D" id="3.40.1440.10">
    <property type="entry name" value="GIY-YIG endonuclease"/>
    <property type="match status" value="1"/>
</dbReference>
<dbReference type="InterPro" id="IPR050066">
    <property type="entry name" value="UvrABC_protein_C"/>
</dbReference>
<keyword evidence="2 6" id="KW-0227">DNA damage</keyword>
<dbReference type="SMART" id="SM00465">
    <property type="entry name" value="GIYc"/>
    <property type="match status" value="1"/>
</dbReference>
<keyword evidence="6" id="KW-0742">SOS response</keyword>
<reference evidence="10" key="1">
    <citation type="submission" date="2023-07" db="EMBL/GenBank/DDBJ databases">
        <title>Between Cages and Wild: Unraveling the Impact of Captivity on Animal Microbiomes and Antimicrobial Resistance.</title>
        <authorList>
            <person name="Schmartz G.P."/>
            <person name="Rehner J."/>
            <person name="Schuff M.J."/>
            <person name="Becker S.L."/>
            <person name="Kravczyk M."/>
            <person name="Gurevich A."/>
            <person name="Francke R."/>
            <person name="Mueller R."/>
            <person name="Keller V."/>
            <person name="Keller A."/>
        </authorList>
    </citation>
    <scope>NUCLEOTIDE SEQUENCE</scope>
    <source>
        <strain evidence="10">S12M_St_49</strain>
    </source>
</reference>
<dbReference type="Gene3D" id="1.10.150.20">
    <property type="entry name" value="5' to 3' exonuclease, C-terminal subdomain"/>
    <property type="match status" value="1"/>
</dbReference>